<dbReference type="InterPro" id="IPR044929">
    <property type="entry name" value="DNA/RNA_non-sp_Endonuclease_sf"/>
</dbReference>
<evidence type="ECO:0000259" key="13">
    <source>
        <dbReference type="SMART" id="SM00892"/>
    </source>
</evidence>
<evidence type="ECO:0000313" key="14">
    <source>
        <dbReference type="EMBL" id="MBB5694390.1"/>
    </source>
</evidence>
<dbReference type="RefSeq" id="WP_184518441.1">
    <property type="nucleotide sequence ID" value="NZ_JACIJD010000010.1"/>
</dbReference>
<feature type="binding site" evidence="9">
    <location>
        <position position="165"/>
    </location>
    <ligand>
        <name>Mg(2+)</name>
        <dbReference type="ChEBI" id="CHEBI:18420"/>
        <note>catalytic</note>
    </ligand>
</feature>
<name>A0A840Y3V0_9PROT</name>
<dbReference type="PANTHER" id="PTHR13966">
    <property type="entry name" value="ENDONUCLEASE RELATED"/>
    <property type="match status" value="1"/>
</dbReference>
<comment type="caution">
    <text evidence="14">The sequence shown here is derived from an EMBL/GenBank/DDBJ whole genome shotgun (WGS) entry which is preliminary data.</text>
</comment>
<keyword evidence="7" id="KW-0460">Magnesium</keyword>
<evidence type="ECO:0000256" key="1">
    <source>
        <dbReference type="ARBA" id="ARBA00001946"/>
    </source>
</evidence>
<dbReference type="Pfam" id="PF01223">
    <property type="entry name" value="Endonuclease_NS"/>
    <property type="match status" value="1"/>
</dbReference>
<gene>
    <name evidence="14" type="ORF">FHS87_002436</name>
</gene>
<dbReference type="SUPFAM" id="SSF54060">
    <property type="entry name" value="His-Me finger endonucleases"/>
    <property type="match status" value="1"/>
</dbReference>
<sequence length="193" mass="20786">MCGPDYHDPGQRHAGRGSTQRGASAAALGVLLILSPHGLAATTACPEHFAFGSAPEILRPALAAQVRELCFEGYAVLHSGVSRTPLAVAEHLTRAWMAGARKVRREGSFHDEDRLPPDERARLSDYARSGFDRGHMAPSGDMATPTPMAESFSLANIVPQHPASNRCLWEGIETSVRRLATEEGEVYVVTGCR</sequence>
<keyword evidence="6 10" id="KW-0378">Hydrolase</keyword>
<organism evidence="14 15">
    <name type="scientific">Muricoccus pecuniae</name>
    <dbReference type="NCBI Taxonomy" id="693023"/>
    <lineage>
        <taxon>Bacteria</taxon>
        <taxon>Pseudomonadati</taxon>
        <taxon>Pseudomonadota</taxon>
        <taxon>Alphaproteobacteria</taxon>
        <taxon>Acetobacterales</taxon>
        <taxon>Roseomonadaceae</taxon>
        <taxon>Muricoccus</taxon>
    </lineage>
</organism>
<evidence type="ECO:0000256" key="7">
    <source>
        <dbReference type="ARBA" id="ARBA00022842"/>
    </source>
</evidence>
<dbReference type="InterPro" id="IPR044925">
    <property type="entry name" value="His-Me_finger_sf"/>
</dbReference>
<feature type="compositionally biased region" description="Basic and acidic residues" evidence="11">
    <location>
        <begin position="1"/>
        <end position="11"/>
    </location>
</feature>
<dbReference type="GO" id="GO:0003676">
    <property type="term" value="F:nucleic acid binding"/>
    <property type="evidence" value="ECO:0007669"/>
    <property type="project" value="InterPro"/>
</dbReference>
<evidence type="ECO:0000256" key="9">
    <source>
        <dbReference type="PIRSR" id="PIRSR640255-2"/>
    </source>
</evidence>
<accession>A0A840Y3V0</accession>
<comment type="cofactor">
    <cofactor evidence="1 10">
        <name>Mg(2+)</name>
        <dbReference type="ChEBI" id="CHEBI:18420"/>
    </cofactor>
</comment>
<evidence type="ECO:0000256" key="3">
    <source>
        <dbReference type="ARBA" id="ARBA00022722"/>
    </source>
</evidence>
<comment type="similarity">
    <text evidence="2 10">Belongs to the DNA/RNA non-specific endonuclease family.</text>
</comment>
<keyword evidence="3 10" id="KW-0540">Nuclease</keyword>
<dbReference type="GO" id="GO:0016787">
    <property type="term" value="F:hydrolase activity"/>
    <property type="evidence" value="ECO:0007669"/>
    <property type="project" value="UniProtKB-KW"/>
</dbReference>
<dbReference type="PANTHER" id="PTHR13966:SF5">
    <property type="entry name" value="ENDONUCLEASE G, MITOCHONDRIAL"/>
    <property type="match status" value="1"/>
</dbReference>
<feature type="region of interest" description="Disordered" evidence="11">
    <location>
        <begin position="1"/>
        <end position="20"/>
    </location>
</feature>
<feature type="active site" description="Proton acceptor" evidence="8">
    <location>
        <position position="135"/>
    </location>
</feature>
<dbReference type="PROSITE" id="PS01070">
    <property type="entry name" value="NUCLEASE_NON_SPEC"/>
    <property type="match status" value="1"/>
</dbReference>
<dbReference type="InterPro" id="IPR018524">
    <property type="entry name" value="DNA/RNA_endonuclease_AS"/>
</dbReference>
<evidence type="ECO:0000256" key="5">
    <source>
        <dbReference type="ARBA" id="ARBA00022759"/>
    </source>
</evidence>
<evidence type="ECO:0000256" key="11">
    <source>
        <dbReference type="SAM" id="MobiDB-lite"/>
    </source>
</evidence>
<dbReference type="EMBL" id="JACIJD010000010">
    <property type="protein sequence ID" value="MBB5694390.1"/>
    <property type="molecule type" value="Genomic_DNA"/>
</dbReference>
<evidence type="ECO:0000256" key="6">
    <source>
        <dbReference type="ARBA" id="ARBA00022801"/>
    </source>
</evidence>
<evidence type="ECO:0000259" key="12">
    <source>
        <dbReference type="SMART" id="SM00477"/>
    </source>
</evidence>
<evidence type="ECO:0000313" key="15">
    <source>
        <dbReference type="Proteomes" id="UP000580654"/>
    </source>
</evidence>
<protein>
    <recommendedName>
        <fullName evidence="10">Endonuclease</fullName>
        <ecNumber evidence="10">3.1.30.-</ecNumber>
    </recommendedName>
</protein>
<keyword evidence="15" id="KW-1185">Reference proteome</keyword>
<dbReference type="AlphaFoldDB" id="A0A840Y3V0"/>
<proteinExistence type="inferred from homology"/>
<dbReference type="GO" id="GO:0046872">
    <property type="term" value="F:metal ion binding"/>
    <property type="evidence" value="ECO:0007669"/>
    <property type="project" value="UniProtKB-KW"/>
</dbReference>
<feature type="domain" description="DNA/RNA non-specific endonuclease/pyrophosphatase/phosphodiesterase" evidence="13">
    <location>
        <begin position="70"/>
        <end position="191"/>
    </location>
</feature>
<dbReference type="InterPro" id="IPR040255">
    <property type="entry name" value="Non-specific_endonuclease"/>
</dbReference>
<dbReference type="SMART" id="SM00892">
    <property type="entry name" value="Endonuclease_NS"/>
    <property type="match status" value="1"/>
</dbReference>
<dbReference type="GO" id="GO:0004519">
    <property type="term" value="F:endonuclease activity"/>
    <property type="evidence" value="ECO:0007669"/>
    <property type="project" value="UniProtKB-UniRule"/>
</dbReference>
<dbReference type="InterPro" id="IPR001604">
    <property type="entry name" value="Endo_G_ENPP1-like_dom"/>
</dbReference>
<keyword evidence="5 10" id="KW-0255">Endonuclease</keyword>
<dbReference type="Proteomes" id="UP000580654">
    <property type="component" value="Unassembled WGS sequence"/>
</dbReference>
<feature type="domain" description="ENPP1-3/EXOG-like endonuclease/phosphodiesterase" evidence="12">
    <location>
        <begin position="71"/>
        <end position="193"/>
    </location>
</feature>
<dbReference type="InterPro" id="IPR020821">
    <property type="entry name" value="ENPP1-3/EXOG-like_nuc-like"/>
</dbReference>
<reference evidence="14 15" key="1">
    <citation type="submission" date="2020-08" db="EMBL/GenBank/DDBJ databases">
        <title>Genomic Encyclopedia of Type Strains, Phase IV (KMG-IV): sequencing the most valuable type-strain genomes for metagenomic binning, comparative biology and taxonomic classification.</title>
        <authorList>
            <person name="Goeker M."/>
        </authorList>
    </citation>
    <scope>NUCLEOTIDE SEQUENCE [LARGE SCALE GENOMIC DNA]</scope>
    <source>
        <strain evidence="14 15">DSM 25622</strain>
    </source>
</reference>
<evidence type="ECO:0000256" key="10">
    <source>
        <dbReference type="RuleBase" id="RU366055"/>
    </source>
</evidence>
<dbReference type="EC" id="3.1.30.-" evidence="10"/>
<keyword evidence="4 9" id="KW-0479">Metal-binding</keyword>
<evidence type="ECO:0000256" key="2">
    <source>
        <dbReference type="ARBA" id="ARBA00010052"/>
    </source>
</evidence>
<dbReference type="Gene3D" id="3.40.570.10">
    <property type="entry name" value="Extracellular Endonuclease, subunit A"/>
    <property type="match status" value="1"/>
</dbReference>
<evidence type="ECO:0000256" key="8">
    <source>
        <dbReference type="PIRSR" id="PIRSR640255-1"/>
    </source>
</evidence>
<evidence type="ECO:0000256" key="4">
    <source>
        <dbReference type="ARBA" id="ARBA00022723"/>
    </source>
</evidence>
<dbReference type="SMART" id="SM00477">
    <property type="entry name" value="NUC"/>
    <property type="match status" value="1"/>
</dbReference>